<dbReference type="PANTHER" id="PTHR30587">
    <property type="entry name" value="FLAGELLAR BIOSYNTHETIC PROTEIN FLIP"/>
    <property type="match status" value="1"/>
</dbReference>
<keyword evidence="14" id="KW-0969">Cilium</keyword>
<evidence type="ECO:0000256" key="1">
    <source>
        <dbReference type="ARBA" id="ARBA00006257"/>
    </source>
</evidence>
<dbReference type="Proteomes" id="UP000739538">
    <property type="component" value="Unassembled WGS sequence"/>
</dbReference>
<dbReference type="GO" id="GO:0009425">
    <property type="term" value="C:bacterial-type flagellum basal body"/>
    <property type="evidence" value="ECO:0007669"/>
    <property type="project" value="UniProtKB-SubCell"/>
</dbReference>
<dbReference type="EMBL" id="JAGQHS010000004">
    <property type="protein sequence ID" value="MCA9754494.1"/>
    <property type="molecule type" value="Genomic_DNA"/>
</dbReference>
<keyword evidence="10" id="KW-0975">Bacterial flagellum</keyword>
<keyword evidence="4 12" id="KW-1003">Cell membrane</keyword>
<evidence type="ECO:0000313" key="15">
    <source>
        <dbReference type="Proteomes" id="UP000739538"/>
    </source>
</evidence>
<dbReference type="NCBIfam" id="TIGR01103">
    <property type="entry name" value="fliP"/>
    <property type="match status" value="1"/>
</dbReference>
<reference evidence="14" key="1">
    <citation type="submission" date="2020-04" db="EMBL/GenBank/DDBJ databases">
        <authorList>
            <person name="Zhang T."/>
        </authorList>
    </citation>
    <scope>NUCLEOTIDE SEQUENCE</scope>
    <source>
        <strain evidence="14">HKST-UBA02</strain>
    </source>
</reference>
<evidence type="ECO:0000256" key="10">
    <source>
        <dbReference type="ARBA" id="ARBA00023143"/>
    </source>
</evidence>
<name>A0A956N8C0_UNCEI</name>
<comment type="caution">
    <text evidence="14">The sequence shown here is derived from an EMBL/GenBank/DDBJ whole genome shotgun (WGS) entry which is preliminary data.</text>
</comment>
<dbReference type="NCBIfam" id="NF009438">
    <property type="entry name" value="PRK12797.1"/>
    <property type="match status" value="1"/>
</dbReference>
<keyword evidence="11 12" id="KW-1006">Bacterial flagellum protein export</keyword>
<keyword evidence="3 12" id="KW-0813">Transport</keyword>
<keyword evidence="7 12" id="KW-0653">Protein transport</keyword>
<keyword evidence="8 12" id="KW-1133">Transmembrane helix</keyword>
<dbReference type="PROSITE" id="PS01060">
    <property type="entry name" value="FLIP_1"/>
    <property type="match status" value="1"/>
</dbReference>
<protein>
    <recommendedName>
        <fullName evidence="2 12">Flagellar biosynthetic protein FliP</fullName>
    </recommendedName>
</protein>
<feature type="transmembrane region" description="Helical" evidence="12">
    <location>
        <begin position="92"/>
        <end position="111"/>
    </location>
</feature>
<keyword evidence="14" id="KW-0966">Cell projection</keyword>
<sequence>MNRRVQIWAWATFLAALLLVSLAPHAWADPQLTLSIGSGEEKELSTGLQIVLLITILSLVPAILLMVTSFARIVIVLSFLRQAMATGQMPPNQILLALSLFLTIFIMGPTFQQVNDTALQPYLAGEMTSRDALSTATHPIRAFMLSQTREKDLALFVQLSGAERPRTPDDVPLTVLLPSFMISELKTAFEIGFTLYLPFLIIDLVIASVLMSMGMLMLPPAMISLPFKILLFVLVDGWNLITRSLVTSFQ</sequence>
<dbReference type="GO" id="GO:0009306">
    <property type="term" value="P:protein secretion"/>
    <property type="evidence" value="ECO:0007669"/>
    <property type="project" value="UniProtKB-UniRule"/>
</dbReference>
<feature type="transmembrane region" description="Helical" evidence="12">
    <location>
        <begin position="195"/>
        <end position="218"/>
    </location>
</feature>
<evidence type="ECO:0000256" key="8">
    <source>
        <dbReference type="ARBA" id="ARBA00022989"/>
    </source>
</evidence>
<accession>A0A956N8C0</accession>
<reference evidence="14" key="2">
    <citation type="journal article" date="2021" name="Microbiome">
        <title>Successional dynamics and alternative stable states in a saline activated sludge microbial community over 9 years.</title>
        <authorList>
            <person name="Wang Y."/>
            <person name="Ye J."/>
            <person name="Ju F."/>
            <person name="Liu L."/>
            <person name="Boyd J.A."/>
            <person name="Deng Y."/>
            <person name="Parks D.H."/>
            <person name="Jiang X."/>
            <person name="Yin X."/>
            <person name="Woodcroft B.J."/>
            <person name="Tyson G.W."/>
            <person name="Hugenholtz P."/>
            <person name="Polz M.F."/>
            <person name="Zhang T."/>
        </authorList>
    </citation>
    <scope>NUCLEOTIDE SEQUENCE</scope>
    <source>
        <strain evidence="14">HKST-UBA02</strain>
    </source>
</reference>
<evidence type="ECO:0000256" key="3">
    <source>
        <dbReference type="ARBA" id="ARBA00022448"/>
    </source>
</evidence>
<keyword evidence="6 12" id="KW-1005">Bacterial flagellum biogenesis</keyword>
<evidence type="ECO:0000256" key="2">
    <source>
        <dbReference type="ARBA" id="ARBA00021714"/>
    </source>
</evidence>
<dbReference type="PRINTS" id="PR00951">
    <property type="entry name" value="FLGBIOSNFLIP"/>
</dbReference>
<feature type="transmembrane region" description="Helical" evidence="12">
    <location>
        <begin position="225"/>
        <end position="241"/>
    </location>
</feature>
<evidence type="ECO:0000256" key="13">
    <source>
        <dbReference type="SAM" id="SignalP"/>
    </source>
</evidence>
<evidence type="ECO:0000256" key="6">
    <source>
        <dbReference type="ARBA" id="ARBA00022795"/>
    </source>
</evidence>
<comment type="function">
    <text evidence="12">Plays a role in the flagellum-specific transport system.</text>
</comment>
<evidence type="ECO:0000256" key="5">
    <source>
        <dbReference type="ARBA" id="ARBA00022692"/>
    </source>
</evidence>
<dbReference type="PANTHER" id="PTHR30587:SF0">
    <property type="entry name" value="FLAGELLAR BIOSYNTHETIC PROTEIN FLIP"/>
    <property type="match status" value="1"/>
</dbReference>
<dbReference type="GO" id="GO:0005886">
    <property type="term" value="C:plasma membrane"/>
    <property type="evidence" value="ECO:0007669"/>
    <property type="project" value="UniProtKB-SubCell"/>
</dbReference>
<dbReference type="InterPro" id="IPR005837">
    <property type="entry name" value="FliP"/>
</dbReference>
<keyword evidence="5 12" id="KW-0812">Transmembrane</keyword>
<gene>
    <name evidence="12 14" type="primary">fliP</name>
    <name evidence="14" type="ORF">KDA27_01735</name>
</gene>
<keyword evidence="9 12" id="KW-0472">Membrane</keyword>
<feature type="chain" id="PRO_5037353880" description="Flagellar biosynthetic protein FliP" evidence="13">
    <location>
        <begin position="29"/>
        <end position="250"/>
    </location>
</feature>
<evidence type="ECO:0000256" key="9">
    <source>
        <dbReference type="ARBA" id="ARBA00023136"/>
    </source>
</evidence>
<dbReference type="Pfam" id="PF00813">
    <property type="entry name" value="FliP"/>
    <property type="match status" value="1"/>
</dbReference>
<feature type="transmembrane region" description="Helical" evidence="12">
    <location>
        <begin position="52"/>
        <end position="80"/>
    </location>
</feature>
<dbReference type="GO" id="GO:0044781">
    <property type="term" value="P:bacterial-type flagellum organization"/>
    <property type="evidence" value="ECO:0007669"/>
    <property type="project" value="UniProtKB-UniRule"/>
</dbReference>
<keyword evidence="14" id="KW-0282">Flagellum</keyword>
<comment type="similarity">
    <text evidence="1 12">Belongs to the FliP/MopC/SpaP family.</text>
</comment>
<comment type="subcellular location">
    <subcellularLocation>
        <location evidence="12">Cell membrane</location>
        <topology evidence="12">Multi-pass membrane protein</topology>
    </subcellularLocation>
    <subcellularLocation>
        <location evidence="12">Bacterial flagellum basal body</location>
    </subcellularLocation>
</comment>
<evidence type="ECO:0000256" key="11">
    <source>
        <dbReference type="ARBA" id="ARBA00023225"/>
    </source>
</evidence>
<organism evidence="14 15">
    <name type="scientific">Eiseniibacteriota bacterium</name>
    <dbReference type="NCBI Taxonomy" id="2212470"/>
    <lineage>
        <taxon>Bacteria</taxon>
        <taxon>Candidatus Eiseniibacteriota</taxon>
    </lineage>
</organism>
<proteinExistence type="inferred from homology"/>
<dbReference type="PROSITE" id="PS01061">
    <property type="entry name" value="FLIP_2"/>
    <property type="match status" value="1"/>
</dbReference>
<evidence type="ECO:0000313" key="14">
    <source>
        <dbReference type="EMBL" id="MCA9754494.1"/>
    </source>
</evidence>
<feature type="signal peptide" evidence="13">
    <location>
        <begin position="1"/>
        <end position="28"/>
    </location>
</feature>
<keyword evidence="13" id="KW-0732">Signal</keyword>
<dbReference type="AlphaFoldDB" id="A0A956N8C0"/>
<evidence type="ECO:0000256" key="4">
    <source>
        <dbReference type="ARBA" id="ARBA00022475"/>
    </source>
</evidence>
<evidence type="ECO:0000256" key="12">
    <source>
        <dbReference type="RuleBase" id="RU362069"/>
    </source>
</evidence>
<dbReference type="InterPro" id="IPR005838">
    <property type="entry name" value="T3SS_IM_P"/>
</dbReference>
<evidence type="ECO:0000256" key="7">
    <source>
        <dbReference type="ARBA" id="ARBA00022927"/>
    </source>
</evidence>
<dbReference type="PRINTS" id="PR01302">
    <property type="entry name" value="TYPE3IMPPROT"/>
</dbReference>